<dbReference type="PANTHER" id="PTHR10774:SF190">
    <property type="entry name" value="C2 CALCIUM_LIPID-BINDING ENDONUCLEASE_EXONUCLEASE_PHOSPHATASE-RELATED"/>
    <property type="match status" value="1"/>
</dbReference>
<keyword evidence="4" id="KW-1185">Reference proteome</keyword>
<name>A0A9P1G428_9DINO</name>
<dbReference type="OrthoDB" id="432004at2759"/>
<organism evidence="2">
    <name type="scientific">Cladocopium goreaui</name>
    <dbReference type="NCBI Taxonomy" id="2562237"/>
    <lineage>
        <taxon>Eukaryota</taxon>
        <taxon>Sar</taxon>
        <taxon>Alveolata</taxon>
        <taxon>Dinophyceae</taxon>
        <taxon>Suessiales</taxon>
        <taxon>Symbiodiniaceae</taxon>
        <taxon>Cladocopium</taxon>
    </lineage>
</organism>
<dbReference type="EMBL" id="CAMXCT020002610">
    <property type="protein sequence ID" value="CAL1152678.1"/>
    <property type="molecule type" value="Genomic_DNA"/>
</dbReference>
<comment type="caution">
    <text evidence="2">The sequence shown here is derived from an EMBL/GenBank/DDBJ whole genome shotgun (WGS) entry which is preliminary data.</text>
</comment>
<dbReference type="PANTHER" id="PTHR10774">
    <property type="entry name" value="EXTENDED SYNAPTOTAGMIN-RELATED"/>
    <property type="match status" value="1"/>
</dbReference>
<evidence type="ECO:0000256" key="1">
    <source>
        <dbReference type="SAM" id="MobiDB-lite"/>
    </source>
</evidence>
<dbReference type="InterPro" id="IPR045050">
    <property type="entry name" value="Synaptotagmin_plant"/>
</dbReference>
<feature type="region of interest" description="Disordered" evidence="1">
    <location>
        <begin position="40"/>
        <end position="63"/>
    </location>
</feature>
<dbReference type="GO" id="GO:0005783">
    <property type="term" value="C:endoplasmic reticulum"/>
    <property type="evidence" value="ECO:0007669"/>
    <property type="project" value="TreeGrafter"/>
</dbReference>
<accession>A0A9P1G428</accession>
<evidence type="ECO:0000313" key="2">
    <source>
        <dbReference type="EMBL" id="CAI3999303.1"/>
    </source>
</evidence>
<dbReference type="InterPro" id="IPR027417">
    <property type="entry name" value="P-loop_NTPase"/>
</dbReference>
<gene>
    <name evidence="2" type="ORF">C1SCF055_LOCUS25522</name>
</gene>
<proteinExistence type="predicted"/>
<dbReference type="Gene3D" id="3.40.50.300">
    <property type="entry name" value="P-loop containing nucleotide triphosphate hydrolases"/>
    <property type="match status" value="1"/>
</dbReference>
<reference evidence="3 4" key="2">
    <citation type="submission" date="2024-05" db="EMBL/GenBank/DDBJ databases">
        <authorList>
            <person name="Chen Y."/>
            <person name="Shah S."/>
            <person name="Dougan E. K."/>
            <person name="Thang M."/>
            <person name="Chan C."/>
        </authorList>
    </citation>
    <scope>NUCLEOTIDE SEQUENCE [LARGE SCALE GENOMIC DNA]</scope>
</reference>
<dbReference type="GO" id="GO:0008289">
    <property type="term" value="F:lipid binding"/>
    <property type="evidence" value="ECO:0007669"/>
    <property type="project" value="InterPro"/>
</dbReference>
<dbReference type="EMBL" id="CAMXCT030002610">
    <property type="protein sequence ID" value="CAL4786615.1"/>
    <property type="molecule type" value="Genomic_DNA"/>
</dbReference>
<protein>
    <submittedName>
        <fullName evidence="3">Extended synaptotagmin-3</fullName>
    </submittedName>
</protein>
<dbReference type="Proteomes" id="UP001152797">
    <property type="component" value="Unassembled WGS sequence"/>
</dbReference>
<dbReference type="SUPFAM" id="SSF52540">
    <property type="entry name" value="P-loop containing nucleoside triphosphate hydrolases"/>
    <property type="match status" value="1"/>
</dbReference>
<dbReference type="EMBL" id="CAMXCT010002610">
    <property type="protein sequence ID" value="CAI3999303.1"/>
    <property type="molecule type" value="Genomic_DNA"/>
</dbReference>
<sequence length="1432" mass="158701">MPSQQPEMDLEGHEDHLEEHLRLHPELMFFDALQEDADQGTLGSTFRSPSHGPRKPPAPMMSFSSFSRNTSCSSFQDAMSEWELEAPALPPPRSSRPGPELQRPLDLLGILLCAGSTAFAMPAPMEASDAMPILLMIFALAAIVTSLWPPRLRTASSLIAGGYLYVPWCKWALAGREKMVRVEFLISFTGVDGCGSRLSVKSEGVQLALALSSALWGLQFVEFRSRLTLGLGFILLSSGQLFMHWASSAPRQPRSHAARTSKILRSEVCAVVSRNSQEPWFFSAAVIAATLGLDGRYLGLHGLDLTAGHPARKARPLLLLLLLALLPLALGMLQRSPGGESRTMKWTFVALSVGFAMWNPSEEPVAFWVHPEDGSLSALAVGHALMLHLQLAAVPLLSASVSGCCHETRVGARRASATALVAVVFLADRLAKWLLPQPSKWTAAGCNALAALLCLSFPEAKRPRLSEWAEGYAGLRAAAERDGLALNGIGRPRNNGRTPELRQSMSKEIVGGLRRLSQRLLKPPMEEPEEVHDPSFWNYLLQELWPSLRGMIEEDILKGEVQSVLQENVTAALKFDSAFLGREPPKVHSLRMVSTQRPEHTILLVMDTEFVGKDVNLTLKLTLGSFMGLSLGVSQLSLRGTLFLAFRHLTPHLPWLGWQWAGRTARLLREKYGESLFLARKDEKMLVMEVAAAESSLIQKQLSVHETQKVAVHPWDERVFVVGTNHKAGSQLLRNTMAHAFDLLGATVSCRYMHHDPNGSVDHSVTSLNVDNECDLFPAPIRFHNHINKEDILQLRQEVHSVNAGLRGVMIVRDPLEMVVSAYCYHHRGAEPRNPIEMGMMQMAPEEGVPKMALRMLPILQLMLGAYQVSAPDILVVRYEDLTHSPERFDSTVEQIMDFLFGDEISDLQRALIKRAARVEDLNRAHDLGVSADNDVNHTSDEDEMTAARAALSLISPEVYAEYVKFREGLTQGLAVSFANPPSLELEVTTPSALSMPFLPERARAALISVISSTLAHQMVLPNRIPLPFGTLWPLDRLQHARPEGVLTCRVLGACGVVTSHGRPLSCTLQLGASSWRSHPTESEDGDFLWDEQVFLMVDHLDQQLLLVQLQERHTWNHDRVFAHQGISIKEVIERSRWQHMPSWSLQAAGSEGTTQMLLSGAFHPLTRKRGNFYKDLGSLLLVTVDCARHIPPELEDRPLMIRCSVAPGNAAGGSTPAAQSFPVRCSRISPVQAGQAIVERLLMCNFDQTALAVQIAGDSSDEEVDVKKAWEAYVESDEDRWRERLLQLLQLSSGGRGARASTKDLKAWLDRDRDGCIKKMAMILELPVWCQPRLGKLLDDLAEAVPEAQAAQALCVECHWRQQLRVMVKSPREQELMVEICQVHRRADPEMIGVLRQPLRALTEAPHMTEPMAPRPAWRLGVVLGVLGGFF</sequence>
<evidence type="ECO:0000313" key="3">
    <source>
        <dbReference type="EMBL" id="CAL4786615.1"/>
    </source>
</evidence>
<evidence type="ECO:0000313" key="4">
    <source>
        <dbReference type="Proteomes" id="UP001152797"/>
    </source>
</evidence>
<reference evidence="2" key="1">
    <citation type="submission" date="2022-10" db="EMBL/GenBank/DDBJ databases">
        <authorList>
            <person name="Chen Y."/>
            <person name="Dougan E. K."/>
            <person name="Chan C."/>
            <person name="Rhodes N."/>
            <person name="Thang M."/>
        </authorList>
    </citation>
    <scope>NUCLEOTIDE SEQUENCE</scope>
</reference>